<evidence type="ECO:0000259" key="8">
    <source>
        <dbReference type="PROSITE" id="PS50011"/>
    </source>
</evidence>
<accession>A0A507C3P9</accession>
<dbReference type="GO" id="GO:0005737">
    <property type="term" value="C:cytoplasm"/>
    <property type="evidence" value="ECO:0007669"/>
    <property type="project" value="TreeGrafter"/>
</dbReference>
<evidence type="ECO:0000313" key="10">
    <source>
        <dbReference type="Proteomes" id="UP000319731"/>
    </source>
</evidence>
<dbReference type="GeneID" id="42005457"/>
<dbReference type="GO" id="GO:0035556">
    <property type="term" value="P:intracellular signal transduction"/>
    <property type="evidence" value="ECO:0007669"/>
    <property type="project" value="TreeGrafter"/>
</dbReference>
<feature type="domain" description="Protein kinase" evidence="8">
    <location>
        <begin position="26"/>
        <end position="294"/>
    </location>
</feature>
<keyword evidence="4 7" id="KW-0547">Nucleotide-binding</keyword>
<dbReference type="RefSeq" id="XP_031023891.1">
    <property type="nucleotide sequence ID" value="XM_031170160.1"/>
</dbReference>
<evidence type="ECO:0000256" key="3">
    <source>
        <dbReference type="ARBA" id="ARBA00022679"/>
    </source>
</evidence>
<dbReference type="PROSITE" id="PS50011">
    <property type="entry name" value="PROTEIN_KINASE_DOM"/>
    <property type="match status" value="1"/>
</dbReference>
<dbReference type="Pfam" id="PF00069">
    <property type="entry name" value="Pkinase"/>
    <property type="match status" value="1"/>
</dbReference>
<dbReference type="InterPro" id="IPR011009">
    <property type="entry name" value="Kinase-like_dom_sf"/>
</dbReference>
<keyword evidence="5" id="KW-0418">Kinase</keyword>
<evidence type="ECO:0000256" key="5">
    <source>
        <dbReference type="ARBA" id="ARBA00022777"/>
    </source>
</evidence>
<dbReference type="InterPro" id="IPR000719">
    <property type="entry name" value="Prot_kinase_dom"/>
</dbReference>
<gene>
    <name evidence="9" type="ORF">SmJEL517_g04232</name>
</gene>
<protein>
    <recommendedName>
        <fullName evidence="8">Protein kinase domain-containing protein</fullName>
    </recommendedName>
</protein>
<evidence type="ECO:0000256" key="1">
    <source>
        <dbReference type="ARBA" id="ARBA00010791"/>
    </source>
</evidence>
<dbReference type="PROSITE" id="PS00107">
    <property type="entry name" value="PROTEIN_KINASE_ATP"/>
    <property type="match status" value="1"/>
</dbReference>
<dbReference type="STRING" id="1806994.A0A507C3P9"/>
<reference evidence="9 10" key="1">
    <citation type="journal article" date="2019" name="Sci. Rep.">
        <title>Comparative genomics of chytrid fungi reveal insights into the obligate biotrophic and pathogenic lifestyle of Synchytrium endobioticum.</title>
        <authorList>
            <person name="van de Vossenberg B.T.L.H."/>
            <person name="Warris S."/>
            <person name="Nguyen H.D.T."/>
            <person name="van Gent-Pelzer M.P.E."/>
            <person name="Joly D.L."/>
            <person name="van de Geest H.C."/>
            <person name="Bonants P.J.M."/>
            <person name="Smith D.S."/>
            <person name="Levesque C.A."/>
            <person name="van der Lee T.A.J."/>
        </authorList>
    </citation>
    <scope>NUCLEOTIDE SEQUENCE [LARGE SCALE GENOMIC DNA]</scope>
    <source>
        <strain evidence="9 10">JEL517</strain>
    </source>
</reference>
<dbReference type="FunFam" id="1.10.510.10:FF:000571">
    <property type="entry name" value="Maternal embryonic leucine zipper kinase"/>
    <property type="match status" value="1"/>
</dbReference>
<dbReference type="AlphaFoldDB" id="A0A507C3P9"/>
<keyword evidence="3" id="KW-0808">Transferase</keyword>
<dbReference type="Gene3D" id="1.10.510.10">
    <property type="entry name" value="Transferase(Phosphotransferase) domain 1"/>
    <property type="match status" value="1"/>
</dbReference>
<dbReference type="GO" id="GO:0004674">
    <property type="term" value="F:protein serine/threonine kinase activity"/>
    <property type="evidence" value="ECO:0007669"/>
    <property type="project" value="UniProtKB-KW"/>
</dbReference>
<evidence type="ECO:0000256" key="2">
    <source>
        <dbReference type="ARBA" id="ARBA00022527"/>
    </source>
</evidence>
<comment type="caution">
    <text evidence="9">The sequence shown here is derived from an EMBL/GenBank/DDBJ whole genome shotgun (WGS) entry which is preliminary data.</text>
</comment>
<organism evidence="9 10">
    <name type="scientific">Synchytrium microbalum</name>
    <dbReference type="NCBI Taxonomy" id="1806994"/>
    <lineage>
        <taxon>Eukaryota</taxon>
        <taxon>Fungi</taxon>
        <taxon>Fungi incertae sedis</taxon>
        <taxon>Chytridiomycota</taxon>
        <taxon>Chytridiomycota incertae sedis</taxon>
        <taxon>Chytridiomycetes</taxon>
        <taxon>Synchytriales</taxon>
        <taxon>Synchytriaceae</taxon>
        <taxon>Synchytrium</taxon>
    </lineage>
</organism>
<evidence type="ECO:0000313" key="9">
    <source>
        <dbReference type="EMBL" id="TPX32734.1"/>
    </source>
</evidence>
<proteinExistence type="inferred from homology"/>
<dbReference type="OrthoDB" id="193931at2759"/>
<dbReference type="Proteomes" id="UP000319731">
    <property type="component" value="Unassembled WGS sequence"/>
</dbReference>
<evidence type="ECO:0000256" key="7">
    <source>
        <dbReference type="PROSITE-ProRule" id="PRU10141"/>
    </source>
</evidence>
<dbReference type="EMBL" id="QEAO01000027">
    <property type="protein sequence ID" value="TPX32734.1"/>
    <property type="molecule type" value="Genomic_DNA"/>
</dbReference>
<dbReference type="PANTHER" id="PTHR24346:SF82">
    <property type="entry name" value="KP78A-RELATED"/>
    <property type="match status" value="1"/>
</dbReference>
<keyword evidence="10" id="KW-1185">Reference proteome</keyword>
<dbReference type="GO" id="GO:0000226">
    <property type="term" value="P:microtubule cytoskeleton organization"/>
    <property type="evidence" value="ECO:0007669"/>
    <property type="project" value="TreeGrafter"/>
</dbReference>
<dbReference type="SMART" id="SM00220">
    <property type="entry name" value="S_TKc"/>
    <property type="match status" value="1"/>
</dbReference>
<keyword evidence="6 7" id="KW-0067">ATP-binding</keyword>
<sequence>MTTSTSMQPSTAAVARTHLNTRHGTYELGKVIGQGASAKVRLATHTTSHHVCVIKSIKRPRLETSDCPIQPADVDKLWKKELFNIREASISMLLDHPNISRMFSAVLGEHHIYALFEHLPGQDLVDVIRNCGYIKPKRARHIFRQVLSAIDFAHRNSVIHRDIKLENIRYNAATGLATVLDFGFATFYDKTGNRLIQNNCGSPSYASPEIFANSFYQGPEIDIWSLGVCLYGMSCGTLPFAGQSFAELSASVKHSEISFPDHTSSDLIDLISRMLQRDPDQRITMDDILEHPWVSPNIISPRHNLNSQNTIPPQLITAVLGKSPQEEAEILQKVMFSERSPQRNVGVSRNPINKLSATNPRKLSPIIAPRPVSDHHLKTKLLTRVQSDNETLVPKQTWLSRLASKVFGARSSNNSHSSHRT</sequence>
<dbReference type="GO" id="GO:0005524">
    <property type="term" value="F:ATP binding"/>
    <property type="evidence" value="ECO:0007669"/>
    <property type="project" value="UniProtKB-UniRule"/>
</dbReference>
<evidence type="ECO:0000256" key="4">
    <source>
        <dbReference type="ARBA" id="ARBA00022741"/>
    </source>
</evidence>
<name>A0A507C3P9_9FUNG</name>
<dbReference type="SUPFAM" id="SSF56112">
    <property type="entry name" value="Protein kinase-like (PK-like)"/>
    <property type="match status" value="1"/>
</dbReference>
<feature type="binding site" evidence="7">
    <location>
        <position position="55"/>
    </location>
    <ligand>
        <name>ATP</name>
        <dbReference type="ChEBI" id="CHEBI:30616"/>
    </ligand>
</feature>
<comment type="similarity">
    <text evidence="1">Belongs to the protein kinase superfamily. CAMK Ser/Thr protein kinase family. NIM1 subfamily.</text>
</comment>
<dbReference type="InterPro" id="IPR017441">
    <property type="entry name" value="Protein_kinase_ATP_BS"/>
</dbReference>
<keyword evidence="2" id="KW-0723">Serine/threonine-protein kinase</keyword>
<evidence type="ECO:0000256" key="6">
    <source>
        <dbReference type="ARBA" id="ARBA00022840"/>
    </source>
</evidence>
<dbReference type="PANTHER" id="PTHR24346">
    <property type="entry name" value="MAP/MICROTUBULE AFFINITY-REGULATING KINASE"/>
    <property type="match status" value="1"/>
</dbReference>